<sequence>MMSKPPLNPTCRFFFMNDCKNQNCTSFSHLQLRRMTSSKRVQDRSKFKRVHDLEIAAEKHKVISKILHMLEILKEEPKNIVP</sequence>
<keyword evidence="2" id="KW-1185">Reference proteome</keyword>
<evidence type="ECO:0000313" key="1">
    <source>
        <dbReference type="EMBL" id="KAL1541436.1"/>
    </source>
</evidence>
<accession>A0ABD1GEI3</accession>
<evidence type="ECO:0000313" key="2">
    <source>
        <dbReference type="Proteomes" id="UP001567538"/>
    </source>
</evidence>
<name>A0ABD1GEI3_SALDI</name>
<organism evidence="1 2">
    <name type="scientific">Salvia divinorum</name>
    <name type="common">Maria pastora</name>
    <name type="synonym">Diviner's sage</name>
    <dbReference type="NCBI Taxonomy" id="28513"/>
    <lineage>
        <taxon>Eukaryota</taxon>
        <taxon>Viridiplantae</taxon>
        <taxon>Streptophyta</taxon>
        <taxon>Embryophyta</taxon>
        <taxon>Tracheophyta</taxon>
        <taxon>Spermatophyta</taxon>
        <taxon>Magnoliopsida</taxon>
        <taxon>eudicotyledons</taxon>
        <taxon>Gunneridae</taxon>
        <taxon>Pentapetalae</taxon>
        <taxon>asterids</taxon>
        <taxon>lamiids</taxon>
        <taxon>Lamiales</taxon>
        <taxon>Lamiaceae</taxon>
        <taxon>Nepetoideae</taxon>
        <taxon>Mentheae</taxon>
        <taxon>Salviinae</taxon>
        <taxon>Salvia</taxon>
        <taxon>Salvia subgen. Calosphace</taxon>
    </lineage>
</organism>
<protein>
    <submittedName>
        <fullName evidence="1">Protein WHAT'S THIS FACTOR 1, chloroplastic-like</fullName>
    </submittedName>
</protein>
<dbReference type="EMBL" id="JBEAFC010000009">
    <property type="protein sequence ID" value="KAL1541436.1"/>
    <property type="molecule type" value="Genomic_DNA"/>
</dbReference>
<dbReference type="AlphaFoldDB" id="A0ABD1GEI3"/>
<comment type="caution">
    <text evidence="1">The sequence shown here is derived from an EMBL/GenBank/DDBJ whole genome shotgun (WGS) entry which is preliminary data.</text>
</comment>
<dbReference type="Proteomes" id="UP001567538">
    <property type="component" value="Unassembled WGS sequence"/>
</dbReference>
<gene>
    <name evidence="1" type="ORF">AAHA92_25659</name>
</gene>
<reference evidence="1 2" key="1">
    <citation type="submission" date="2024-06" db="EMBL/GenBank/DDBJ databases">
        <title>A chromosome level genome sequence of Diviner's sage (Salvia divinorum).</title>
        <authorList>
            <person name="Ford S.A."/>
            <person name="Ro D.-K."/>
            <person name="Ness R.W."/>
            <person name="Phillips M.A."/>
        </authorList>
    </citation>
    <scope>NUCLEOTIDE SEQUENCE [LARGE SCALE GENOMIC DNA]</scope>
    <source>
        <strain evidence="1">SAF-2024a</strain>
        <tissue evidence="1">Leaf</tissue>
    </source>
</reference>
<proteinExistence type="predicted"/>